<dbReference type="PANTHER" id="PTHR18945">
    <property type="entry name" value="NEUROTRANSMITTER GATED ION CHANNEL"/>
    <property type="match status" value="1"/>
</dbReference>
<dbReference type="ChiTaRS" id="CHRFAM7A">
    <property type="organism name" value="human"/>
</dbReference>
<dbReference type="GO" id="GO:0004888">
    <property type="term" value="F:transmembrane signaling receptor activity"/>
    <property type="evidence" value="ECO:0007669"/>
    <property type="project" value="InterPro"/>
</dbReference>
<reference evidence="5 6" key="1">
    <citation type="journal article" date="2001" name="Nature">
        <title>Initial sequencing and analysis of the human genome.</title>
        <authorList>
            <consortium name="International Human Genome Sequencing Consortium"/>
            <person name="Lander E.S."/>
            <person name="Linton L.M."/>
            <person name="Birren B."/>
            <person name="Nusbaum C."/>
            <person name="Zody M.C."/>
            <person name="Baldwin J."/>
            <person name="Devon K."/>
            <person name="Dewar K."/>
            <person name="Doyle M."/>
            <person name="FitzHugh W."/>
            <person name="Funke R."/>
            <person name="Gage D."/>
            <person name="Harris K."/>
            <person name="Heaford A."/>
            <person name="Howland J."/>
            <person name="Kann L."/>
            <person name="Lehoczky J."/>
            <person name="LeVine R."/>
            <person name="McEwan P."/>
            <person name="McKernan K."/>
            <person name="Meldrim J."/>
            <person name="Mesirov J.P."/>
            <person name="Miranda C."/>
            <person name="Morris W."/>
            <person name="Naylor J."/>
            <person name="Raymond C."/>
            <person name="Rosetti M."/>
            <person name="Santos R."/>
            <person name="Sheridan A."/>
            <person name="Sougnez C."/>
            <person name="Stange-Thomann N."/>
            <person name="Stojanovic N."/>
            <person name="Subramanian A."/>
            <person name="Wyman D."/>
            <person name="Rogers J."/>
            <person name="Sulston J."/>
            <person name="Ainscough R."/>
            <person name="Beck S."/>
            <person name="Bentley D."/>
            <person name="Burton J."/>
            <person name="Clee C."/>
            <person name="Carter N."/>
            <person name="Coulson A."/>
            <person name="Deadman R."/>
            <person name="Deloukas P."/>
            <person name="Dunham A."/>
            <person name="Dunham I."/>
            <person name="Durbin R."/>
            <person name="French L."/>
            <person name="Grafham D."/>
            <person name="Gregory S."/>
            <person name="Hubbard T."/>
            <person name="Humphray S."/>
            <person name="Hunt A."/>
            <person name="Jones M."/>
            <person name="Lloyd C."/>
            <person name="McMurray A."/>
            <person name="Matthews L."/>
            <person name="Mercer S."/>
            <person name="Milne S."/>
            <person name="Mullikin J.C."/>
            <person name="Mungall A."/>
            <person name="Plumb R."/>
            <person name="Ross M."/>
            <person name="Shownkeen R."/>
            <person name="Sims S."/>
            <person name="Waterston R.H."/>
            <person name="Wilson R.K."/>
            <person name="Hillier L.W."/>
            <person name="McPherson J.D."/>
            <person name="Marra M.A."/>
            <person name="Mardis E.R."/>
            <person name="Fulton L.A."/>
            <person name="Chinwalla A.T."/>
            <person name="Pepin K.H."/>
            <person name="Gish W.R."/>
            <person name="Chissoe S.L."/>
            <person name="Wendl M.C."/>
            <person name="Delehaunty K.D."/>
            <person name="Miner T.L."/>
            <person name="Delehaunty A."/>
            <person name="Kramer J.B."/>
            <person name="Cook L.L."/>
            <person name="Fulton R.S."/>
            <person name="Johnson D.L."/>
            <person name="Minx P.J."/>
            <person name="Clifton S.W."/>
            <person name="Hawkins T."/>
            <person name="Branscomb E."/>
            <person name="Predki P."/>
            <person name="Richardson P."/>
            <person name="Wenning S."/>
            <person name="Slezak T."/>
            <person name="Doggett N."/>
            <person name="Cheng J.F."/>
            <person name="Olsen A."/>
            <person name="Lucas S."/>
            <person name="Elkin C."/>
            <person name="Uberbacher E."/>
            <person name="Frazier M."/>
            <person name="Gibbs R.A."/>
            <person name="Muzny D.M."/>
            <person name="Scherer S.E."/>
            <person name="Bouck J.B."/>
            <person name="Sodergren E.J."/>
            <person name="Worley K.C."/>
            <person name="Rives C.M."/>
            <person name="Gorrell J.H."/>
            <person name="Metzker M.L."/>
            <person name="Naylor S.L."/>
            <person name="Kucherlapati R.S."/>
            <person name="Nelson D.L."/>
            <person name="Weinstock G.M."/>
            <person name="Sakaki Y."/>
            <person name="Fujiyama A."/>
            <person name="Hattori M."/>
            <person name="Yada T."/>
            <person name="Toyoda A."/>
            <person name="Itoh T."/>
            <person name="Kawagoe C."/>
            <person name="Watanabe H."/>
            <person name="Totoki Y."/>
            <person name="Taylor T."/>
            <person name="Weissenbach J."/>
            <person name="Heilig R."/>
            <person name="Saurin W."/>
            <person name="Artiguenave F."/>
            <person name="Brottier P."/>
            <person name="Bruls T."/>
            <person name="Pelletier E."/>
            <person name="Robert C."/>
            <person name="Wincker P."/>
            <person name="Smith D.R."/>
            <person name="Doucette-Stamm L."/>
            <person name="Rubenfield M."/>
            <person name="Weinstock K."/>
            <person name="Lee H.M."/>
            <person name="Dubois J."/>
            <person name="Rosenthal A."/>
            <person name="Platzer M."/>
            <person name="Nyakatura G."/>
            <person name="Taudien S."/>
            <person name="Rump A."/>
            <person name="Yang H."/>
            <person name="Yu J."/>
            <person name="Wang J."/>
            <person name="Huang G."/>
            <person name="Gu J."/>
            <person name="Hood L."/>
            <person name="Rowen L."/>
            <person name="Madan A."/>
            <person name="Qin S."/>
            <person name="Davis R.W."/>
            <person name="Federspiel N.A."/>
            <person name="Abola A.P."/>
            <person name="Proctor M.J."/>
            <person name="Myers R.M."/>
            <person name="Schmutz J."/>
            <person name="Dickson M."/>
            <person name="Grimwood J."/>
            <person name="Cox D.R."/>
            <person name="Olson M.V."/>
            <person name="Kaul R."/>
            <person name="Raymond C."/>
            <person name="Shimizu N."/>
            <person name="Kawasaki K."/>
            <person name="Minoshima S."/>
            <person name="Evans G.A."/>
            <person name="Athanasiou M."/>
            <person name="Schultz R."/>
            <person name="Roe B.A."/>
            <person name="Chen F."/>
            <person name="Pan H."/>
            <person name="Ramser J."/>
            <person name="Lehrach H."/>
            <person name="Reinhardt R."/>
            <person name="McCombie W.R."/>
            <person name="de la Bastide M."/>
            <person name="Dedhia N."/>
            <person name="Blocker H."/>
            <person name="Hornischer K."/>
            <person name="Nordsiek G."/>
            <person name="Agarwala R."/>
            <person name="Aravind L."/>
            <person name="Bailey J.A."/>
            <person name="Bateman A."/>
            <person name="Batzoglou S."/>
            <person name="Birney E."/>
            <person name="Bork P."/>
            <person name="Brown D.G."/>
            <person name="Burge C.B."/>
            <person name="Cerutti L."/>
            <person name="Chen H.C."/>
            <person name="Church D."/>
            <person name="Clamp M."/>
            <person name="Copley R.R."/>
            <person name="Doerks T."/>
            <person name="Eddy S.R."/>
            <person name="Eichler E.E."/>
            <person name="Furey T.S."/>
            <person name="Galagan J."/>
            <person name="Gilbert J.G."/>
            <person name="Harmon C."/>
            <person name="Hayashizaki Y."/>
            <person name="Haussler D."/>
            <person name="Hermjakob H."/>
            <person name="Hokamp K."/>
            <person name="Jang W."/>
            <person name="Johnson L.S."/>
            <person name="Jones T.A."/>
            <person name="Kasif S."/>
            <person name="Kaspryzk A."/>
            <person name="Kennedy S."/>
            <person name="Kent W.J."/>
            <person name="Kitts P."/>
            <person name="Koonin E.V."/>
            <person name="Korf I."/>
            <person name="Kulp D."/>
            <person name="Lancet D."/>
            <person name="Lowe T.M."/>
            <person name="McLysaght A."/>
            <person name="Mikkelsen T."/>
            <person name="Moran J.V."/>
            <person name="Mulder N."/>
            <person name="Pollara V.J."/>
            <person name="Ponting C.P."/>
            <person name="Schuler G."/>
            <person name="Schultz J."/>
            <person name="Slater G."/>
            <person name="Smit A.F."/>
            <person name="Stupka E."/>
            <person name="Szustakowski J."/>
            <person name="Thierry-Mieg D."/>
            <person name="Thierry-Mieg J."/>
            <person name="Wagner L."/>
            <person name="Wallis J."/>
            <person name="Wheeler R."/>
            <person name="Williams A."/>
            <person name="Wolf Y.I."/>
            <person name="Wolfe K.H."/>
            <person name="Yang S.P."/>
            <person name="Yeh R.F."/>
            <person name="Collins F."/>
            <person name="Guyer M.S."/>
            <person name="Peterson J."/>
            <person name="Felsenfeld A."/>
            <person name="Wetterstrand K.A."/>
            <person name="Patrinos A."/>
            <person name="Morgan M.J."/>
            <person name="de Jong P."/>
            <person name="Catanese J.J."/>
            <person name="Osoegawa K."/>
            <person name="Shizuya H."/>
            <person name="Choi S."/>
            <person name="Chen Y.J."/>
        </authorList>
    </citation>
    <scope>NUCLEOTIDE SEQUENCE [LARGE SCALE GENOMIC DNA]</scope>
</reference>
<sequence length="104" mass="12131">MQKYCIYQHFQFQLLIQHLWIAANCDIADERFDATFHTNVLVNSSGHCQYLPPGIFKSSCYIDVRWFPFDVQHCKLKFGSWSYGGWSLDLQMQEADISGYIPNG</sequence>
<dbReference type="GO" id="GO:0090394">
    <property type="term" value="P:negative regulation of excitatory postsynaptic potential"/>
    <property type="evidence" value="ECO:0000314"/>
    <property type="project" value="ParkinsonsUK-UCL"/>
</dbReference>
<dbReference type="EMBL" id="AC019322">
    <property type="status" value="NOT_ANNOTATED_CDS"/>
    <property type="molecule type" value="Genomic_DNA"/>
</dbReference>
<dbReference type="Pfam" id="PF02931">
    <property type="entry name" value="Neur_chan_LBD"/>
    <property type="match status" value="1"/>
</dbReference>
<dbReference type="Antibodypedia" id="9365">
    <property type="antibodies" value="157 antibodies from 25 providers"/>
</dbReference>
<evidence type="ECO:0000259" key="4">
    <source>
        <dbReference type="Pfam" id="PF02931"/>
    </source>
</evidence>
<dbReference type="InterPro" id="IPR006202">
    <property type="entry name" value="Neur_chan_lig-bd"/>
</dbReference>
<dbReference type="GO" id="GO:0045211">
    <property type="term" value="C:postsynaptic membrane"/>
    <property type="evidence" value="ECO:0000314"/>
    <property type="project" value="ParkinsonsUK-UCL"/>
</dbReference>
<feature type="non-terminal residue" evidence="5">
    <location>
        <position position="104"/>
    </location>
</feature>
<comment type="subcellular location">
    <subcellularLocation>
        <location evidence="1">Membrane</location>
        <topology evidence="1">Multi-pass membrane protein</topology>
    </subcellularLocation>
</comment>
<reference evidence="5 6" key="2">
    <citation type="journal article" date="2004" name="Nature">
        <title>Finishing the euchromatic sequence of the human genome.</title>
        <authorList>
            <consortium name="International Human Genome Sequencing Consortium"/>
        </authorList>
    </citation>
    <scope>NUCLEOTIDE SEQUENCE [LARGE SCALE GENOMIC DNA]</scope>
</reference>
<accession>H3BPP0</accession>
<feature type="domain" description="Neurotransmitter-gated ion-channel ligand-binding" evidence="4">
    <location>
        <begin position="27"/>
        <end position="95"/>
    </location>
</feature>
<keyword evidence="3" id="KW-0472">Membrane</keyword>
<dbReference type="Ensembl" id="ENST00000562729.5">
    <property type="protein sequence ID" value="ENSP00000455401.1"/>
    <property type="gene ID" value="ENSG00000166664.15"/>
</dbReference>
<evidence type="ECO:0000256" key="2">
    <source>
        <dbReference type="ARBA" id="ARBA00022692"/>
    </source>
</evidence>
<dbReference type="GO" id="GO:0034766">
    <property type="term" value="P:negative regulation of monoatomic ion transmembrane transport"/>
    <property type="evidence" value="ECO:0000314"/>
    <property type="project" value="ParkinsonsUK-UCL"/>
</dbReference>
<reference evidence="5" key="5">
    <citation type="submission" date="2025-09" db="UniProtKB">
        <authorList>
            <consortium name="Ensembl"/>
        </authorList>
    </citation>
    <scope>IDENTIFICATION</scope>
</reference>
<dbReference type="VEuPathDB" id="HostDB:ENSG00000166664"/>
<dbReference type="SMR" id="H3BPP0"/>
<dbReference type="HGNC" id="HGNC:15781">
    <property type="gene designation" value="CHRFAM7A"/>
</dbReference>
<dbReference type="ExpressionAtlas" id="H3BPP0">
    <property type="expression patterns" value="baseline and differential"/>
</dbReference>
<protein>
    <submittedName>
        <fullName evidence="5">CHRNA7 (exons 5-10) and FAM7A (exons A-E) fusion</fullName>
    </submittedName>
</protein>
<organism evidence="5 6">
    <name type="scientific">Homo sapiens</name>
    <name type="common">Human</name>
    <dbReference type="NCBI Taxonomy" id="9606"/>
    <lineage>
        <taxon>Eukaryota</taxon>
        <taxon>Metazoa</taxon>
        <taxon>Chordata</taxon>
        <taxon>Craniata</taxon>
        <taxon>Vertebrata</taxon>
        <taxon>Euteleostomi</taxon>
        <taxon>Mammalia</taxon>
        <taxon>Eutheria</taxon>
        <taxon>Euarchontoglires</taxon>
        <taxon>Primates</taxon>
        <taxon>Haplorrhini</taxon>
        <taxon>Catarrhini</taxon>
        <taxon>Hominidae</taxon>
        <taxon>Homo</taxon>
    </lineage>
</organism>
<reference evidence="5" key="4">
    <citation type="submission" date="2025-08" db="UniProtKB">
        <authorList>
            <consortium name="Ensembl"/>
        </authorList>
    </citation>
    <scope>IDENTIFICATION</scope>
</reference>
<keyword evidence="2" id="KW-0812">Transmembrane</keyword>
<dbReference type="SUPFAM" id="SSF63712">
    <property type="entry name" value="Nicotinic receptor ligand binding domain-like"/>
    <property type="match status" value="1"/>
</dbReference>
<dbReference type="AlphaFoldDB" id="H3BPP0"/>
<dbReference type="InterPro" id="IPR006201">
    <property type="entry name" value="Neur_channel"/>
</dbReference>
<evidence type="ECO:0000256" key="3">
    <source>
        <dbReference type="ARBA" id="ARBA00023136"/>
    </source>
</evidence>
<dbReference type="PROSITE" id="PS00236">
    <property type="entry name" value="NEUROTR_ION_CHANNEL"/>
    <property type="match status" value="1"/>
</dbReference>
<proteinExistence type="predicted"/>
<evidence type="ECO:0000313" key="6">
    <source>
        <dbReference type="Proteomes" id="UP000005640"/>
    </source>
</evidence>
<dbReference type="UCSC" id="uc059hbd.1">
    <property type="organism name" value="human"/>
</dbReference>
<dbReference type="GO" id="GO:0005230">
    <property type="term" value="F:extracellular ligand-gated monoatomic ion channel activity"/>
    <property type="evidence" value="ECO:0007669"/>
    <property type="project" value="InterPro"/>
</dbReference>
<dbReference type="OpenTargets" id="ENSG00000166664"/>
<keyword evidence="6" id="KW-1185">Reference proteome</keyword>
<gene>
    <name evidence="5" type="primary">CHRFAM7A</name>
</gene>
<dbReference type="Bgee" id="ENSG00000166664">
    <property type="expression patterns" value="Expressed in primordial germ cell in gonad and 100 other cell types or tissues"/>
</dbReference>
<dbReference type="GO" id="GO:0008200">
    <property type="term" value="F:ion channel inhibitor activity"/>
    <property type="evidence" value="ECO:0000314"/>
    <property type="project" value="ParkinsonsUK-UCL"/>
</dbReference>
<name>H3BPP0_HUMAN</name>
<evidence type="ECO:0000256" key="1">
    <source>
        <dbReference type="ARBA" id="ARBA00004141"/>
    </source>
</evidence>
<dbReference type="Ensembl" id="ENST00000562729.5">
    <property type="protein sequence ID" value="ENSP00000455401.1"/>
    <property type="gene ID" value="ENSG00000166664.16"/>
</dbReference>
<dbReference type="InterPro" id="IPR036734">
    <property type="entry name" value="Neur_chan_lig-bd_sf"/>
</dbReference>
<reference evidence="5 6" key="3">
    <citation type="journal article" date="2006" name="Nature">
        <title>Analysis of the DNA sequence and duplication history of human chromosome 15.</title>
        <authorList>
            <person name="Zody M.C."/>
            <person name="Garber M."/>
            <person name="Sharpe T."/>
            <person name="Young S.K."/>
            <person name="Rowen L."/>
            <person name="O'Neill K."/>
            <person name="Whittaker C.A."/>
            <person name="Kamal M."/>
            <person name="Chang J.L."/>
            <person name="Cuomo C.A."/>
            <person name="Dewar K."/>
            <person name="FitzGerald M.G."/>
            <person name="Kodira C.D."/>
            <person name="Madan A."/>
            <person name="Qin S."/>
            <person name="Yang X."/>
            <person name="Abbasi N."/>
            <person name="Abouelleil A."/>
            <person name="Arachchi H.M."/>
            <person name="Baradarani L."/>
            <person name="Birditt B."/>
            <person name="Bloom S."/>
            <person name="Bloom T."/>
            <person name="Borowsky M.L."/>
            <person name="Burke J."/>
            <person name="Butler J."/>
            <person name="Cook A."/>
            <person name="DeArellano K."/>
            <person name="DeCaprio D."/>
            <person name="Dorris L.III."/>
            <person name="Dors M."/>
            <person name="Eichler E.E."/>
            <person name="Engels R."/>
            <person name="Fahey J."/>
            <person name="Fleetwood P."/>
            <person name="Friedman C."/>
            <person name="Gearin G."/>
            <person name="Hall J.L."/>
            <person name="Hensley G."/>
            <person name="Johnson E."/>
            <person name="Jones C."/>
            <person name="Kamat A."/>
            <person name="Kaur A."/>
            <person name="Locke D.P."/>
            <person name="Madan A."/>
            <person name="Munson G."/>
            <person name="Jaffe D.B."/>
            <person name="Lui A."/>
            <person name="Macdonald P."/>
            <person name="Mauceli E."/>
            <person name="Naylor J.W."/>
            <person name="Nesbitt R."/>
            <person name="Nicol R."/>
            <person name="O'Leary S.B."/>
            <person name="Ratcliffe A."/>
            <person name="Rounsley S."/>
            <person name="She X."/>
            <person name="Sneddon K.M."/>
            <person name="Stewart S."/>
            <person name="Sougnez C."/>
            <person name="Stone S.M."/>
            <person name="Topham K."/>
            <person name="Vincent D."/>
            <person name="Wang S."/>
            <person name="Zimmer A.R."/>
            <person name="Birren B.W."/>
            <person name="Hood L."/>
            <person name="Lander E.S."/>
            <person name="Nusbaum C."/>
        </authorList>
    </citation>
    <scope>NUCLEOTIDE SEQUENCE [LARGE SCALE GENOMIC DNA]</scope>
</reference>
<dbReference type="HOGENOM" id="CLU_2256167_0_0_1"/>
<dbReference type="Proteomes" id="UP000005640">
    <property type="component" value="Chromosome 15"/>
</dbReference>
<dbReference type="GeneTree" id="ENSGT00940000154617"/>
<dbReference type="Gene3D" id="2.70.170.10">
    <property type="entry name" value="Neurotransmitter-gated ion-channel ligand-binding domain"/>
    <property type="match status" value="1"/>
</dbReference>
<dbReference type="OMA" id="DRCCLIT"/>
<dbReference type="InterPro" id="IPR018000">
    <property type="entry name" value="Neurotransmitter_ion_chnl_CS"/>
</dbReference>
<evidence type="ECO:0000313" key="5">
    <source>
        <dbReference type="Ensembl" id="ENSP00000455401.1"/>
    </source>
</evidence>